<evidence type="ECO:0000256" key="1">
    <source>
        <dbReference type="ARBA" id="ARBA00022679"/>
    </source>
</evidence>
<dbReference type="PANTHER" id="PTHR48207">
    <property type="entry name" value="SUCCINATE--HYDROXYMETHYLGLUTARATE COA-TRANSFERASE"/>
    <property type="match status" value="1"/>
</dbReference>
<dbReference type="InterPro" id="IPR023606">
    <property type="entry name" value="CoA-Trfase_III_dom_1_sf"/>
</dbReference>
<dbReference type="Proteomes" id="UP000594778">
    <property type="component" value="Chromosome"/>
</dbReference>
<dbReference type="GO" id="GO:0008410">
    <property type="term" value="F:CoA-transferase activity"/>
    <property type="evidence" value="ECO:0007669"/>
    <property type="project" value="TreeGrafter"/>
</dbReference>
<name>A0A7T2RYP7_DELAC</name>
<organism evidence="2 3">
    <name type="scientific">Delftia acidovorans</name>
    <name type="common">Pseudomonas acidovorans</name>
    <name type="synonym">Comamonas acidovorans</name>
    <dbReference type="NCBI Taxonomy" id="80866"/>
    <lineage>
        <taxon>Bacteria</taxon>
        <taxon>Pseudomonadati</taxon>
        <taxon>Pseudomonadota</taxon>
        <taxon>Betaproteobacteria</taxon>
        <taxon>Burkholderiales</taxon>
        <taxon>Comamonadaceae</taxon>
        <taxon>Delftia</taxon>
    </lineage>
</organism>
<dbReference type="AlphaFoldDB" id="A0A7T2RYP7"/>
<gene>
    <name evidence="2" type="ORF">I6G66_15800</name>
</gene>
<keyword evidence="1 2" id="KW-0808">Transferase</keyword>
<dbReference type="InterPro" id="IPR003673">
    <property type="entry name" value="CoA-Trfase_fam_III"/>
</dbReference>
<reference evidence="2 3" key="1">
    <citation type="submission" date="2020-12" db="EMBL/GenBank/DDBJ databases">
        <title>FDA dAtabase for Regulatory Grade micrObial Sequences (FDA-ARGOS): Supporting development and validation of Infectious Disease Dx tests.</title>
        <authorList>
            <person name="Sproer C."/>
            <person name="Gronow S."/>
            <person name="Severitt S."/>
            <person name="Schroder I."/>
            <person name="Tallon L."/>
            <person name="Sadzewicz L."/>
            <person name="Zhao X."/>
            <person name="Boylan J."/>
            <person name="Ott S."/>
            <person name="Bowen H."/>
            <person name="Vavikolanu K."/>
            <person name="Mehta A."/>
            <person name="Aluvathingal J."/>
            <person name="Nadendla S."/>
            <person name="Lowell S."/>
            <person name="Myers T."/>
            <person name="Yan Y."/>
            <person name="Sichtig H."/>
        </authorList>
    </citation>
    <scope>NUCLEOTIDE SEQUENCE [LARGE SCALE GENOMIC DNA]</scope>
    <source>
        <strain evidence="2 3">FDAARGOS_909</strain>
    </source>
</reference>
<accession>A0A7T2RYP7</accession>
<dbReference type="SUPFAM" id="SSF89796">
    <property type="entry name" value="CoA-transferase family III (CaiB/BaiF)"/>
    <property type="match status" value="1"/>
</dbReference>
<dbReference type="InterPro" id="IPR044855">
    <property type="entry name" value="CoA-Trfase_III_dom3_sf"/>
</dbReference>
<dbReference type="RefSeq" id="WP_197953246.1">
    <property type="nucleotide sequence ID" value="NZ_CP065668.1"/>
</dbReference>
<evidence type="ECO:0000313" key="3">
    <source>
        <dbReference type="Proteomes" id="UP000594778"/>
    </source>
</evidence>
<dbReference type="EMBL" id="CP065668">
    <property type="protein sequence ID" value="QPS05791.1"/>
    <property type="molecule type" value="Genomic_DNA"/>
</dbReference>
<sequence>MQPLKGMKVVDLSKVLAGPLCGQYLGNLGAEVIKVEPIGVGDDTRHWLPQREGQSATFLAVNHNKQSLAVDLKSPQGQAVVHRLVAEADIALQGFGAGTAEKLGVDHATLHALNPRLIYCDISGYGRDGPLGQESGYDVMLQAFCGMVAVMGDPGGPMVRATFSPVDLGTGMMAFGGVLAAVVERMRTGQGVLVEVSLLDTAMGFMGYLAQNYWCSGKLPQRMGTAHPAMAPYQVFEASDGPVMIGVGNDSQWQRFCPVAGLEPWQEDVRFATNAARVAHFSETVALVQQQIGRQSVTHWVQRLQAVGVPCSPIQTLAQALEHPQLKQRQVIGESVHPTLGPLPSVNLPITFNHAPRGPAAAPPLLGQHTRQILRGARYGDTEIDALLASRIVATTE</sequence>
<dbReference type="Gene3D" id="3.30.1540.10">
    <property type="entry name" value="formyl-coa transferase, domain 3"/>
    <property type="match status" value="1"/>
</dbReference>
<dbReference type="PANTHER" id="PTHR48207:SF3">
    <property type="entry name" value="SUCCINATE--HYDROXYMETHYLGLUTARATE COA-TRANSFERASE"/>
    <property type="match status" value="1"/>
</dbReference>
<evidence type="ECO:0000313" key="2">
    <source>
        <dbReference type="EMBL" id="QPS05791.1"/>
    </source>
</evidence>
<protein>
    <submittedName>
        <fullName evidence="2">CoA transferase</fullName>
    </submittedName>
</protein>
<dbReference type="Gene3D" id="3.40.50.10540">
    <property type="entry name" value="Crotonobetainyl-coa:carnitine coa-transferase, domain 1"/>
    <property type="match status" value="1"/>
</dbReference>
<dbReference type="Pfam" id="PF02515">
    <property type="entry name" value="CoA_transf_3"/>
    <property type="match status" value="1"/>
</dbReference>
<proteinExistence type="predicted"/>
<dbReference type="InterPro" id="IPR050483">
    <property type="entry name" value="CoA-transferase_III_domain"/>
</dbReference>